<keyword evidence="2 9" id="KW-0031">Aminopeptidase</keyword>
<dbReference type="GO" id="GO:0046872">
    <property type="term" value="F:metal ion binding"/>
    <property type="evidence" value="ECO:0007669"/>
    <property type="project" value="UniProtKB-UniRule"/>
</dbReference>
<feature type="active site" description="Proton acceptor" evidence="7">
    <location>
        <position position="212"/>
    </location>
</feature>
<dbReference type="RefSeq" id="WP_090874448.1">
    <property type="nucleotide sequence ID" value="NZ_FMXQ01000001.1"/>
</dbReference>
<comment type="cofactor">
    <cofactor evidence="8">
        <name>a divalent metal cation</name>
        <dbReference type="ChEBI" id="CHEBI:60240"/>
    </cofactor>
    <text evidence="8">Binds 2 divalent metal cations per subunit.</text>
</comment>
<dbReference type="InterPro" id="IPR008007">
    <property type="entry name" value="Peptidase_M42"/>
</dbReference>
<dbReference type="PANTHER" id="PTHR32481:SF0">
    <property type="entry name" value="AMINOPEPTIDASE YPDE-RELATED"/>
    <property type="match status" value="1"/>
</dbReference>
<dbReference type="OrthoDB" id="9772053at2"/>
<dbReference type="STRING" id="665467.SAMN02982931_00309"/>
<evidence type="ECO:0000256" key="3">
    <source>
        <dbReference type="ARBA" id="ARBA00022670"/>
    </source>
</evidence>
<evidence type="ECO:0000313" key="9">
    <source>
        <dbReference type="EMBL" id="SDB04790.1"/>
    </source>
</evidence>
<dbReference type="GO" id="GO:0004177">
    <property type="term" value="F:aminopeptidase activity"/>
    <property type="evidence" value="ECO:0007669"/>
    <property type="project" value="UniProtKB-UniRule"/>
</dbReference>
<evidence type="ECO:0000256" key="5">
    <source>
        <dbReference type="ARBA" id="ARBA00022801"/>
    </source>
</evidence>
<keyword evidence="5" id="KW-0378">Hydrolase</keyword>
<sequence length="367" mass="38751">MKDRLRTLTSDLMLIPGLAGYEGRVRSYLAKELKALGLTTRTDRLGNLIATIAGDAAAPGVMLFTHMDQLGFVVRKIEADGLVRVERLGGVPERALAAQSVLFSIGEGRDVPGVIANKSHHATRPDEKYTVLPYAEVFIDAGFDSAEAVMAAGIDIGTPVVYAPKVVQLAGDRLAGTSVDDRAGCAVVLEAARALVAAPRGPTVHIVFSVQEEFNLRGAVTAAQALSPDIAIQIDLTLATDTPDMAARGDVRLGGGPGMSMYSFHGRGTLNGTLPHPALVALFDATAKAEGMTLQRAATVGALTETSYVQLINEGVASIDLGFPMRYSHSALEVCDVGDLEELTRLLVAGIQRIGPGFSLDRDDFEQ</sequence>
<accession>A0A1G6A911</accession>
<dbReference type="AlphaFoldDB" id="A0A1G6A911"/>
<evidence type="ECO:0000256" key="2">
    <source>
        <dbReference type="ARBA" id="ARBA00022438"/>
    </source>
</evidence>
<feature type="binding site" evidence="8">
    <location>
        <position position="235"/>
    </location>
    <ligand>
        <name>Zn(2+)</name>
        <dbReference type="ChEBI" id="CHEBI:29105"/>
        <label>1</label>
    </ligand>
</feature>
<dbReference type="EMBL" id="FMXQ01000001">
    <property type="protein sequence ID" value="SDB04790.1"/>
    <property type="molecule type" value="Genomic_DNA"/>
</dbReference>
<name>A0A1G6A911_9HYPH</name>
<evidence type="ECO:0000256" key="4">
    <source>
        <dbReference type="ARBA" id="ARBA00022723"/>
    </source>
</evidence>
<evidence type="ECO:0000256" key="1">
    <source>
        <dbReference type="ARBA" id="ARBA00006272"/>
    </source>
</evidence>
<keyword evidence="10" id="KW-1185">Reference proteome</keyword>
<dbReference type="Gene3D" id="2.40.30.40">
    <property type="entry name" value="Peptidase M42, domain 2"/>
    <property type="match status" value="1"/>
</dbReference>
<feature type="binding site" evidence="8">
    <location>
        <position position="180"/>
    </location>
    <ligand>
        <name>Zn(2+)</name>
        <dbReference type="ChEBI" id="CHEBI:29105"/>
        <label>1</label>
    </ligand>
</feature>
<evidence type="ECO:0000256" key="6">
    <source>
        <dbReference type="PIRNR" id="PIRNR001123"/>
    </source>
</evidence>
<organism evidence="9 10">
    <name type="scientific">Bauldia litoralis</name>
    <dbReference type="NCBI Taxonomy" id="665467"/>
    <lineage>
        <taxon>Bacteria</taxon>
        <taxon>Pseudomonadati</taxon>
        <taxon>Pseudomonadota</taxon>
        <taxon>Alphaproteobacteria</taxon>
        <taxon>Hyphomicrobiales</taxon>
        <taxon>Kaistiaceae</taxon>
        <taxon>Bauldia</taxon>
    </lineage>
</organism>
<dbReference type="Pfam" id="PF05343">
    <property type="entry name" value="Peptidase_M42"/>
    <property type="match status" value="1"/>
</dbReference>
<dbReference type="InterPro" id="IPR023367">
    <property type="entry name" value="Peptidase_M42_dom2"/>
</dbReference>
<dbReference type="Gene3D" id="3.40.630.10">
    <property type="entry name" value="Zn peptidases"/>
    <property type="match status" value="1"/>
</dbReference>
<dbReference type="SUPFAM" id="SSF53187">
    <property type="entry name" value="Zn-dependent exopeptidases"/>
    <property type="match status" value="1"/>
</dbReference>
<dbReference type="CDD" id="cd05656">
    <property type="entry name" value="M42_Frv"/>
    <property type="match status" value="1"/>
</dbReference>
<keyword evidence="3" id="KW-0645">Protease</keyword>
<dbReference type="PIRSF" id="PIRSF001123">
    <property type="entry name" value="PepA_GA"/>
    <property type="match status" value="1"/>
</dbReference>
<dbReference type="Proteomes" id="UP000199071">
    <property type="component" value="Unassembled WGS sequence"/>
</dbReference>
<dbReference type="InterPro" id="IPR051464">
    <property type="entry name" value="Peptidase_M42_aminopept"/>
</dbReference>
<evidence type="ECO:0000256" key="8">
    <source>
        <dbReference type="PIRSR" id="PIRSR001123-2"/>
    </source>
</evidence>
<proteinExistence type="inferred from homology"/>
<dbReference type="PANTHER" id="PTHR32481">
    <property type="entry name" value="AMINOPEPTIDASE"/>
    <property type="match status" value="1"/>
</dbReference>
<dbReference type="SUPFAM" id="SSF101821">
    <property type="entry name" value="Aminopeptidase/glucanase lid domain"/>
    <property type="match status" value="1"/>
</dbReference>
<dbReference type="GO" id="GO:0006508">
    <property type="term" value="P:proteolysis"/>
    <property type="evidence" value="ECO:0007669"/>
    <property type="project" value="UniProtKB-KW"/>
</dbReference>
<feature type="binding site" evidence="8">
    <location>
        <position position="329"/>
    </location>
    <ligand>
        <name>Zn(2+)</name>
        <dbReference type="ChEBI" id="CHEBI:29105"/>
        <label>2</label>
    </ligand>
</feature>
<protein>
    <submittedName>
        <fullName evidence="9">Putative aminopeptidase FrvX</fullName>
    </submittedName>
</protein>
<keyword evidence="4 8" id="KW-0479">Metal-binding</keyword>
<feature type="binding site" evidence="8">
    <location>
        <position position="66"/>
    </location>
    <ligand>
        <name>Zn(2+)</name>
        <dbReference type="ChEBI" id="CHEBI:29105"/>
        <label>1</label>
    </ligand>
</feature>
<feature type="binding site" evidence="8">
    <location>
        <position position="213"/>
    </location>
    <ligand>
        <name>Zn(2+)</name>
        <dbReference type="ChEBI" id="CHEBI:29105"/>
        <label>2</label>
    </ligand>
</feature>
<feature type="binding site" evidence="8">
    <location>
        <position position="180"/>
    </location>
    <ligand>
        <name>Zn(2+)</name>
        <dbReference type="ChEBI" id="CHEBI:29105"/>
        <label>2</label>
    </ligand>
</feature>
<evidence type="ECO:0000313" key="10">
    <source>
        <dbReference type="Proteomes" id="UP000199071"/>
    </source>
</evidence>
<reference evidence="9 10" key="1">
    <citation type="submission" date="2016-10" db="EMBL/GenBank/DDBJ databases">
        <authorList>
            <person name="de Groot N.N."/>
        </authorList>
    </citation>
    <scope>NUCLEOTIDE SEQUENCE [LARGE SCALE GENOMIC DNA]</scope>
    <source>
        <strain evidence="9 10">ATCC 35022</strain>
    </source>
</reference>
<gene>
    <name evidence="9" type="ORF">SAMN02982931_00309</name>
</gene>
<evidence type="ECO:0000256" key="7">
    <source>
        <dbReference type="PIRSR" id="PIRSR001123-1"/>
    </source>
</evidence>
<comment type="similarity">
    <text evidence="1 6">Belongs to the peptidase M42 family.</text>
</comment>